<sequence>MNYQKLFDFESALAKYTGAPYVVVTDGCTHAMELCFRYELDYSCELPAFTYISVLQMLKQLGVSYTLRTEYWTGEYNFKGTRIWDSARRLERNMYRPGQLQCLSFGFDKPLPLGKGGAILLDNQAEYEMFSCMRSDGRDLRINPWQAQEVFKEGYHYCPTLELCAEGLEKLPTIEPQSQKVQYPDLRSITIR</sequence>
<name>A0A6J7WH84_9CAUD</name>
<proteinExistence type="predicted"/>
<gene>
    <name evidence="1" type="ORF">UFOVP190_439</name>
</gene>
<dbReference type="Pfam" id="PF01041">
    <property type="entry name" value="DegT_DnrJ_EryC1"/>
    <property type="match status" value="2"/>
</dbReference>
<dbReference type="EMBL" id="LR798243">
    <property type="protein sequence ID" value="CAB5215188.1"/>
    <property type="molecule type" value="Genomic_DNA"/>
</dbReference>
<keyword evidence="1" id="KW-0808">Transferase</keyword>
<dbReference type="GO" id="GO:0008483">
    <property type="term" value="F:transaminase activity"/>
    <property type="evidence" value="ECO:0007669"/>
    <property type="project" value="UniProtKB-KW"/>
</dbReference>
<dbReference type="InterPro" id="IPR015421">
    <property type="entry name" value="PyrdxlP-dep_Trfase_major"/>
</dbReference>
<dbReference type="InterPro" id="IPR015424">
    <property type="entry name" value="PyrdxlP-dep_Trfase"/>
</dbReference>
<dbReference type="Gene3D" id="3.40.640.10">
    <property type="entry name" value="Type I PLP-dependent aspartate aminotransferase-like (Major domain)"/>
    <property type="match status" value="2"/>
</dbReference>
<dbReference type="SUPFAM" id="SSF53383">
    <property type="entry name" value="PLP-dependent transferases"/>
    <property type="match status" value="1"/>
</dbReference>
<dbReference type="InterPro" id="IPR000653">
    <property type="entry name" value="DegT/StrS_aminotransferase"/>
</dbReference>
<keyword evidence="1" id="KW-0032">Aminotransferase</keyword>
<reference evidence="1" key="1">
    <citation type="submission" date="2020-05" db="EMBL/GenBank/DDBJ databases">
        <authorList>
            <person name="Chiriac C."/>
            <person name="Salcher M."/>
            <person name="Ghai R."/>
            <person name="Kavagutti S V."/>
        </authorList>
    </citation>
    <scope>NUCLEOTIDE SEQUENCE</scope>
</reference>
<protein>
    <submittedName>
        <fullName evidence="1">DegT/DnrJ/EryC1/StrS aminotransferase</fullName>
    </submittedName>
</protein>
<evidence type="ECO:0000313" key="1">
    <source>
        <dbReference type="EMBL" id="CAB5215188.1"/>
    </source>
</evidence>
<organism evidence="1">
    <name type="scientific">uncultured Caudovirales phage</name>
    <dbReference type="NCBI Taxonomy" id="2100421"/>
    <lineage>
        <taxon>Viruses</taxon>
        <taxon>Duplodnaviria</taxon>
        <taxon>Heunggongvirae</taxon>
        <taxon>Uroviricota</taxon>
        <taxon>Caudoviricetes</taxon>
        <taxon>Peduoviridae</taxon>
        <taxon>Maltschvirus</taxon>
        <taxon>Maltschvirus maltsch</taxon>
    </lineage>
</organism>
<accession>A0A6J7WH84</accession>